<dbReference type="GeneID" id="59339991"/>
<evidence type="ECO:0000313" key="2">
    <source>
        <dbReference type="EMBL" id="KAF7315362.1"/>
    </source>
</evidence>
<reference evidence="2" key="1">
    <citation type="submission" date="2020-05" db="EMBL/GenBank/DDBJ databases">
        <title>Mycena genomes resolve the evolution of fungal bioluminescence.</title>
        <authorList>
            <person name="Tsai I.J."/>
        </authorList>
    </citation>
    <scope>NUCLEOTIDE SEQUENCE</scope>
    <source>
        <strain evidence="2">171206Taipei</strain>
    </source>
</reference>
<name>A0A8H6WF12_9AGAR</name>
<evidence type="ECO:0000256" key="1">
    <source>
        <dbReference type="SAM" id="MobiDB-lite"/>
    </source>
</evidence>
<accession>A0A8H6WF12</accession>
<feature type="compositionally biased region" description="Basic and acidic residues" evidence="1">
    <location>
        <begin position="23"/>
        <end position="46"/>
    </location>
</feature>
<feature type="compositionally biased region" description="Basic and acidic residues" evidence="1">
    <location>
        <begin position="225"/>
        <end position="234"/>
    </location>
</feature>
<organism evidence="2 3">
    <name type="scientific">Mycena indigotica</name>
    <dbReference type="NCBI Taxonomy" id="2126181"/>
    <lineage>
        <taxon>Eukaryota</taxon>
        <taxon>Fungi</taxon>
        <taxon>Dikarya</taxon>
        <taxon>Basidiomycota</taxon>
        <taxon>Agaricomycotina</taxon>
        <taxon>Agaricomycetes</taxon>
        <taxon>Agaricomycetidae</taxon>
        <taxon>Agaricales</taxon>
        <taxon>Marasmiineae</taxon>
        <taxon>Mycenaceae</taxon>
        <taxon>Mycena</taxon>
    </lineage>
</organism>
<dbReference type="OrthoDB" id="3358973at2759"/>
<protein>
    <submittedName>
        <fullName evidence="2">Uncharacterized protein</fullName>
    </submittedName>
</protein>
<evidence type="ECO:0000313" key="3">
    <source>
        <dbReference type="Proteomes" id="UP000636479"/>
    </source>
</evidence>
<gene>
    <name evidence="2" type="ORF">MIND_00050800</name>
</gene>
<dbReference type="EMBL" id="JACAZF010000001">
    <property type="protein sequence ID" value="KAF7315362.1"/>
    <property type="molecule type" value="Genomic_DNA"/>
</dbReference>
<dbReference type="RefSeq" id="XP_037225385.1">
    <property type="nucleotide sequence ID" value="XM_037357475.1"/>
</dbReference>
<keyword evidence="3" id="KW-1185">Reference proteome</keyword>
<feature type="compositionally biased region" description="Basic and acidic residues" evidence="1">
    <location>
        <begin position="1"/>
        <end position="17"/>
    </location>
</feature>
<proteinExistence type="predicted"/>
<sequence>MSDVAHHSPRSPDHEQDLSGAHRWSDEEAEVQHLDPSSKGKARETYSNDQPQEYPPTTDDETETRQIEENLRRWELAERAKRKAARESVTADGSGSLLSNAVRRASILFSGGGGRPKRASDDLGRGTHAVLSSQENIDIVPLDDIAATPTPSPTHSEPSNPFSDAHAESLTPASTSTSTPTSPPKRPALLSASSSIRRPPSPKPLGLPPPRAPPPSLTPPPDPEPEPKESRWWHEWLCGLSEGPDRGGNNQSGRTNPFE</sequence>
<feature type="region of interest" description="Disordered" evidence="1">
    <location>
        <begin position="1"/>
        <end position="259"/>
    </location>
</feature>
<comment type="caution">
    <text evidence="2">The sequence shown here is derived from an EMBL/GenBank/DDBJ whole genome shotgun (WGS) entry which is preliminary data.</text>
</comment>
<dbReference type="Proteomes" id="UP000636479">
    <property type="component" value="Unassembled WGS sequence"/>
</dbReference>
<dbReference type="AlphaFoldDB" id="A0A8H6WF12"/>
<feature type="compositionally biased region" description="Pro residues" evidence="1">
    <location>
        <begin position="199"/>
        <end position="222"/>
    </location>
</feature>
<feature type="compositionally biased region" description="Low complexity" evidence="1">
    <location>
        <begin position="187"/>
        <end position="198"/>
    </location>
</feature>
<feature type="compositionally biased region" description="Low complexity" evidence="1">
    <location>
        <begin position="169"/>
        <end position="180"/>
    </location>
</feature>
<feature type="compositionally biased region" description="Polar residues" evidence="1">
    <location>
        <begin position="248"/>
        <end position="259"/>
    </location>
</feature>
<feature type="compositionally biased region" description="Basic and acidic residues" evidence="1">
    <location>
        <begin position="63"/>
        <end position="79"/>
    </location>
</feature>